<reference evidence="4" key="1">
    <citation type="submission" date="2016-11" db="UniProtKB">
        <authorList>
            <consortium name="WormBaseParasite"/>
        </authorList>
    </citation>
    <scope>IDENTIFICATION</scope>
</reference>
<dbReference type="InterPro" id="IPR040128">
    <property type="entry name" value="T25E4.2-like"/>
</dbReference>
<organism evidence="3 4">
    <name type="scientific">Bursaphelenchus xylophilus</name>
    <name type="common">Pinewood nematode worm</name>
    <name type="synonym">Aphelenchoides xylophilus</name>
    <dbReference type="NCBI Taxonomy" id="6326"/>
    <lineage>
        <taxon>Eukaryota</taxon>
        <taxon>Metazoa</taxon>
        <taxon>Ecdysozoa</taxon>
        <taxon>Nematoda</taxon>
        <taxon>Chromadorea</taxon>
        <taxon>Rhabditida</taxon>
        <taxon>Tylenchina</taxon>
        <taxon>Tylenchomorpha</taxon>
        <taxon>Aphelenchoidea</taxon>
        <taxon>Aphelenchoididae</taxon>
        <taxon>Bursaphelenchus</taxon>
    </lineage>
</organism>
<feature type="transmembrane region" description="Helical" evidence="1">
    <location>
        <begin position="241"/>
        <end position="263"/>
    </location>
</feature>
<dbReference type="PANTHER" id="PTHR22714:SF7">
    <property type="entry name" value="SOLUTE-BINDING PROTEIN FAMILY 3_N-TERMINAL DOMAIN-CONTAINING PROTEIN"/>
    <property type="match status" value="1"/>
</dbReference>
<sequence>MLLKSINYPWASSSVSKLSKDENKTCGIKRAKCNSVFFPMRPLNVYYPPFFPAVDHSECREFPTLHPTVNCMYPGFMVEILNHLVRDMNLTLVSALSSEFRRDLFRKPLIDKEGKPHGEFLLLYNGTIDIIASPFQPTEGRKRWFTFSHPMYQTDTSIIIGKNLGLSSSMWSFFRTYSSNTWLAILVALVVQIMVCTCIRYFEASFTKQKPITVVESGWQMLRLQLMQPEKIYFKSIAGRLSILLFSLVQCAVLLGVFSTWILSSIITESIENPIDRLGLILRQIRDGKKTMIASRYETWFYEKIYNSDENLFKEFRWALEKNPLQKVETIDETLAHISSGNYISFAQDDEDTKYTTLKYCNILEITTGMPTVSSHLLFRKDFELIDQFNQAIFENQAHILRIVKKYKNLSKKKTQRFCSPSVGPAPLRIIPYSGLLIVCFIIIIVALVILIVENYTRMVQKRHEGKCFRYPKLLKVAKFIF</sequence>
<dbReference type="Pfam" id="PF00497">
    <property type="entry name" value="SBP_bac_3"/>
    <property type="match status" value="1"/>
</dbReference>
<dbReference type="InterPro" id="IPR001638">
    <property type="entry name" value="Solute-binding_3/MltF_N"/>
</dbReference>
<keyword evidence="1" id="KW-0472">Membrane</keyword>
<evidence type="ECO:0000256" key="1">
    <source>
        <dbReference type="SAM" id="Phobius"/>
    </source>
</evidence>
<name>A0A1I7SSN5_BURXY</name>
<proteinExistence type="predicted"/>
<keyword evidence="1" id="KW-1133">Transmembrane helix</keyword>
<evidence type="ECO:0000259" key="2">
    <source>
        <dbReference type="Pfam" id="PF00497"/>
    </source>
</evidence>
<accession>A0A1I7SSN5</accession>
<feature type="transmembrane region" description="Helical" evidence="1">
    <location>
        <begin position="430"/>
        <end position="453"/>
    </location>
</feature>
<feature type="transmembrane region" description="Helical" evidence="1">
    <location>
        <begin position="182"/>
        <end position="202"/>
    </location>
</feature>
<evidence type="ECO:0000313" key="4">
    <source>
        <dbReference type="WBParaSite" id="BXY_1605200.1"/>
    </source>
</evidence>
<dbReference type="AlphaFoldDB" id="A0A1I7SSN5"/>
<keyword evidence="1" id="KW-0812">Transmembrane</keyword>
<feature type="domain" description="Solute-binding protein family 3/N-terminal" evidence="2">
    <location>
        <begin position="121"/>
        <end position="407"/>
    </location>
</feature>
<dbReference type="Gene3D" id="3.40.190.10">
    <property type="entry name" value="Periplasmic binding protein-like II"/>
    <property type="match status" value="1"/>
</dbReference>
<dbReference type="eggNOG" id="KOG1052">
    <property type="taxonomic scope" value="Eukaryota"/>
</dbReference>
<dbReference type="Proteomes" id="UP000095284">
    <property type="component" value="Unplaced"/>
</dbReference>
<dbReference type="SUPFAM" id="SSF53850">
    <property type="entry name" value="Periplasmic binding protein-like II"/>
    <property type="match status" value="1"/>
</dbReference>
<dbReference type="PANTHER" id="PTHR22714">
    <property type="entry name" value="PROTEIN CBG02446-RELATED"/>
    <property type="match status" value="1"/>
</dbReference>
<dbReference type="WBParaSite" id="BXY_1605200.1">
    <property type="protein sequence ID" value="BXY_1605200.1"/>
    <property type="gene ID" value="BXY_1605200"/>
</dbReference>
<evidence type="ECO:0000313" key="3">
    <source>
        <dbReference type="Proteomes" id="UP000095284"/>
    </source>
</evidence>
<protein>
    <submittedName>
        <fullName evidence="4">PBPb domain-containing protein</fullName>
    </submittedName>
</protein>